<feature type="region of interest" description="Disordered" evidence="5">
    <location>
        <begin position="384"/>
        <end position="404"/>
    </location>
</feature>
<dbReference type="PROSITE" id="PS50005">
    <property type="entry name" value="TPR"/>
    <property type="match status" value="1"/>
</dbReference>
<evidence type="ECO:0000256" key="6">
    <source>
        <dbReference type="SAM" id="Phobius"/>
    </source>
</evidence>
<feature type="domain" description="HTH araC/xylS-type" evidence="7">
    <location>
        <begin position="428"/>
        <end position="519"/>
    </location>
</feature>
<organism evidence="9 10">
    <name type="scientific">Flagellimonas taeanensis</name>
    <dbReference type="NCBI Taxonomy" id="1005926"/>
    <lineage>
        <taxon>Bacteria</taxon>
        <taxon>Pseudomonadati</taxon>
        <taxon>Bacteroidota</taxon>
        <taxon>Flavobacteriia</taxon>
        <taxon>Flavobacteriales</taxon>
        <taxon>Flavobacteriaceae</taxon>
        <taxon>Flagellimonas</taxon>
    </lineage>
</organism>
<dbReference type="InterPro" id="IPR009057">
    <property type="entry name" value="Homeodomain-like_sf"/>
</dbReference>
<dbReference type="SUPFAM" id="SSF46689">
    <property type="entry name" value="Homeodomain-like"/>
    <property type="match status" value="1"/>
</dbReference>
<comment type="caution">
    <text evidence="9">The sequence shown here is derived from an EMBL/GenBank/DDBJ whole genome shotgun (WGS) entry which is preliminary data.</text>
</comment>
<proteinExistence type="predicted"/>
<dbReference type="OrthoDB" id="5295174at2"/>
<dbReference type="Proteomes" id="UP000198940">
    <property type="component" value="Unassembled WGS sequence"/>
</dbReference>
<dbReference type="STRING" id="1055723.SAMN05216293_1079"/>
<keyword evidence="11" id="KW-1185">Reference proteome</keyword>
<dbReference type="Pfam" id="PF12833">
    <property type="entry name" value="HTH_18"/>
    <property type="match status" value="1"/>
</dbReference>
<feature type="repeat" description="TPR" evidence="4">
    <location>
        <begin position="237"/>
        <end position="270"/>
    </location>
</feature>
<dbReference type="PROSITE" id="PS01124">
    <property type="entry name" value="HTH_ARAC_FAMILY_2"/>
    <property type="match status" value="1"/>
</dbReference>
<evidence type="ECO:0000256" key="3">
    <source>
        <dbReference type="ARBA" id="ARBA00023163"/>
    </source>
</evidence>
<dbReference type="Pfam" id="PF13424">
    <property type="entry name" value="TPR_12"/>
    <property type="match status" value="1"/>
</dbReference>
<keyword evidence="1" id="KW-0805">Transcription regulation</keyword>
<name>A0A1M6SCF0_9FLAO</name>
<evidence type="ECO:0000256" key="5">
    <source>
        <dbReference type="SAM" id="MobiDB-lite"/>
    </source>
</evidence>
<dbReference type="SMART" id="SM00028">
    <property type="entry name" value="TPR"/>
    <property type="match status" value="3"/>
</dbReference>
<gene>
    <name evidence="8" type="ORF">SAMN04487891_102400</name>
    <name evidence="9" type="ORF">SAMN05216293_1079</name>
</gene>
<evidence type="ECO:0000256" key="1">
    <source>
        <dbReference type="ARBA" id="ARBA00023015"/>
    </source>
</evidence>
<dbReference type="Gene3D" id="1.25.40.10">
    <property type="entry name" value="Tetratricopeptide repeat domain"/>
    <property type="match status" value="2"/>
</dbReference>
<evidence type="ECO:0000313" key="11">
    <source>
        <dbReference type="Proteomes" id="UP000198940"/>
    </source>
</evidence>
<dbReference type="EMBL" id="FOKU01000002">
    <property type="protein sequence ID" value="SFB79940.1"/>
    <property type="molecule type" value="Genomic_DNA"/>
</dbReference>
<keyword evidence="2" id="KW-0238">DNA-binding</keyword>
<keyword evidence="6" id="KW-0472">Membrane</keyword>
<dbReference type="SUPFAM" id="SSF48452">
    <property type="entry name" value="TPR-like"/>
    <property type="match status" value="2"/>
</dbReference>
<dbReference type="InterPro" id="IPR019734">
    <property type="entry name" value="TPR_rpt"/>
</dbReference>
<evidence type="ECO:0000313" key="10">
    <source>
        <dbReference type="Proteomes" id="UP000184031"/>
    </source>
</evidence>
<keyword evidence="6" id="KW-1133">Transmembrane helix</keyword>
<evidence type="ECO:0000313" key="8">
    <source>
        <dbReference type="EMBL" id="SFB79940.1"/>
    </source>
</evidence>
<dbReference type="RefSeq" id="WP_072877676.1">
    <property type="nucleotide sequence ID" value="NZ_FOKU01000002.1"/>
</dbReference>
<sequence length="527" mass="60275">MKNPRIGLAFLLGPLVFFAQTDRSADKKAFDSIFYHTYMVTATTDLDKALRVADSLYKTSKTDVRKVRSLMLISDIYHRKANRDSSIHYARIAEDIANDANIHDWQARISGVLSTQYRNMGLLNQGRVYLERGLEASKKIEDVNMANQFKGQVYQEKGYYALNEEQFEKAIGYFATAQTFFKSLPQSLTRTVFLSQTEEQLGAGYLKLKKLDSAQYHYDKGLDLAKGTTDDKTVFKGFIYLGLGEVHLAKKNYQEAIGYLDKAQDISNSAGLPDFKANVYKNLAQYYKAVGDIDRYTQYNDQYLKVVESSVKNNQHYADNVVTKTEHKLETVTLSRKMISISALILVAILLLGSSLFLKRRRRKDQQRFRELLTELKSPNDLITKRPVDSPPISSKDTTPQDRLMPEGTETALLEQLSTFEQGKQYLRPNLTLPQLAVEFQVNIKYLSYVINNHKGSDFNNYINRLRILHILKQLREHPAYLNYKISYLSSECGFSSHSKFTAAFKNVTGLTPSSFTDQLRKEQNGQ</sequence>
<dbReference type="GO" id="GO:0043565">
    <property type="term" value="F:sequence-specific DNA binding"/>
    <property type="evidence" value="ECO:0007669"/>
    <property type="project" value="InterPro"/>
</dbReference>
<dbReference type="InterPro" id="IPR018060">
    <property type="entry name" value="HTH_AraC"/>
</dbReference>
<accession>A0A1M6SCF0</accession>
<keyword evidence="4" id="KW-0802">TPR repeat</keyword>
<dbReference type="SMART" id="SM00342">
    <property type="entry name" value="HTH_ARAC"/>
    <property type="match status" value="1"/>
</dbReference>
<evidence type="ECO:0000313" key="9">
    <source>
        <dbReference type="EMBL" id="SHK42410.1"/>
    </source>
</evidence>
<dbReference type="PANTHER" id="PTHR43280">
    <property type="entry name" value="ARAC-FAMILY TRANSCRIPTIONAL REGULATOR"/>
    <property type="match status" value="1"/>
</dbReference>
<keyword evidence="6" id="KW-0812">Transmembrane</keyword>
<dbReference type="Proteomes" id="UP000184031">
    <property type="component" value="Unassembled WGS sequence"/>
</dbReference>
<keyword evidence="3" id="KW-0804">Transcription</keyword>
<dbReference type="PANTHER" id="PTHR43280:SF2">
    <property type="entry name" value="HTH-TYPE TRANSCRIPTIONAL REGULATOR EXSA"/>
    <property type="match status" value="1"/>
</dbReference>
<dbReference type="GO" id="GO:0003700">
    <property type="term" value="F:DNA-binding transcription factor activity"/>
    <property type="evidence" value="ECO:0007669"/>
    <property type="project" value="InterPro"/>
</dbReference>
<reference evidence="9 10" key="1">
    <citation type="submission" date="2016-11" db="EMBL/GenBank/DDBJ databases">
        <authorList>
            <person name="Varghese N."/>
            <person name="Submissions S."/>
        </authorList>
    </citation>
    <scope>NUCLEOTIDE SEQUENCE [LARGE SCALE GENOMIC DNA]</scope>
    <source>
        <strain evidence="9 10">CGMCC 1.12174</strain>
        <strain evidence="8 11">DSM 26351</strain>
    </source>
</reference>
<dbReference type="AlphaFoldDB" id="A0A1M6SCF0"/>
<evidence type="ECO:0000259" key="7">
    <source>
        <dbReference type="PROSITE" id="PS01124"/>
    </source>
</evidence>
<dbReference type="Gene3D" id="1.10.10.60">
    <property type="entry name" value="Homeodomain-like"/>
    <property type="match status" value="2"/>
</dbReference>
<evidence type="ECO:0000256" key="2">
    <source>
        <dbReference type="ARBA" id="ARBA00023125"/>
    </source>
</evidence>
<protein>
    <submittedName>
        <fullName evidence="9">Tetratricopeptide repeat-containing protein</fullName>
    </submittedName>
</protein>
<evidence type="ECO:0000256" key="4">
    <source>
        <dbReference type="PROSITE-ProRule" id="PRU00339"/>
    </source>
</evidence>
<feature type="transmembrane region" description="Helical" evidence="6">
    <location>
        <begin position="338"/>
        <end position="358"/>
    </location>
</feature>
<dbReference type="InterPro" id="IPR011990">
    <property type="entry name" value="TPR-like_helical_dom_sf"/>
</dbReference>
<dbReference type="EMBL" id="FRAT01000002">
    <property type="protein sequence ID" value="SHK42410.1"/>
    <property type="molecule type" value="Genomic_DNA"/>
</dbReference>